<organism evidence="2 3">
    <name type="scientific">[Clostridium] leptum DSM 753</name>
    <dbReference type="NCBI Taxonomy" id="428125"/>
    <lineage>
        <taxon>Bacteria</taxon>
        <taxon>Bacillati</taxon>
        <taxon>Bacillota</taxon>
        <taxon>Clostridia</taxon>
        <taxon>Eubacteriales</taxon>
        <taxon>Oscillospiraceae</taxon>
        <taxon>Oscillospiraceae incertae sedis</taxon>
    </lineage>
</organism>
<comment type="caution">
    <text evidence="2">The sequence shown here is derived from an EMBL/GenBank/DDBJ whole genome shotgun (WGS) entry which is preliminary data.</text>
</comment>
<dbReference type="HOGENOM" id="CLU_3342293_0_0_9"/>
<sequence length="37" mass="4198">MKSLEDTFRRPRTASSPKHKKNRAGTAIPTREKMGGR</sequence>
<dbReference type="Proteomes" id="UP000003490">
    <property type="component" value="Unassembled WGS sequence"/>
</dbReference>
<name>A7VW10_9FIRM</name>
<reference evidence="2 3" key="2">
    <citation type="submission" date="2007-08" db="EMBL/GenBank/DDBJ databases">
        <authorList>
            <person name="Fulton L."/>
            <person name="Clifton S."/>
            <person name="Fulton B."/>
            <person name="Xu J."/>
            <person name="Minx P."/>
            <person name="Pepin K.H."/>
            <person name="Johnson M."/>
            <person name="Thiruvilangam P."/>
            <person name="Bhonagiri V."/>
            <person name="Nash W.E."/>
            <person name="Wang C."/>
            <person name="Mardis E.R."/>
            <person name="Wilson R.K."/>
        </authorList>
    </citation>
    <scope>NUCLEOTIDE SEQUENCE [LARGE SCALE GENOMIC DNA]</scope>
    <source>
        <strain evidence="2 3">DSM 753</strain>
    </source>
</reference>
<evidence type="ECO:0000313" key="3">
    <source>
        <dbReference type="Proteomes" id="UP000003490"/>
    </source>
</evidence>
<feature type="region of interest" description="Disordered" evidence="1">
    <location>
        <begin position="1"/>
        <end position="37"/>
    </location>
</feature>
<dbReference type="EMBL" id="ABCB02000020">
    <property type="protein sequence ID" value="EDO59957.1"/>
    <property type="molecule type" value="Genomic_DNA"/>
</dbReference>
<dbReference type="AlphaFoldDB" id="A7VW10"/>
<proteinExistence type="predicted"/>
<gene>
    <name evidence="2" type="ORF">CLOLEP_02774</name>
</gene>
<evidence type="ECO:0000256" key="1">
    <source>
        <dbReference type="SAM" id="MobiDB-lite"/>
    </source>
</evidence>
<evidence type="ECO:0000313" key="2">
    <source>
        <dbReference type="EMBL" id="EDO59957.1"/>
    </source>
</evidence>
<accession>A7VW10</accession>
<protein>
    <submittedName>
        <fullName evidence="2">Uncharacterized protein</fullName>
    </submittedName>
</protein>
<reference evidence="2 3" key="1">
    <citation type="submission" date="2007-08" db="EMBL/GenBank/DDBJ databases">
        <title>Draft genome sequence of Clostridium leptum (DSM 753).</title>
        <authorList>
            <person name="Sudarsanam P."/>
            <person name="Ley R."/>
            <person name="Guruge J."/>
            <person name="Turnbaugh P.J."/>
            <person name="Mahowald M."/>
            <person name="Liep D."/>
            <person name="Gordon J."/>
        </authorList>
    </citation>
    <scope>NUCLEOTIDE SEQUENCE [LARGE SCALE GENOMIC DNA]</scope>
    <source>
        <strain evidence="2 3">DSM 753</strain>
    </source>
</reference>